<dbReference type="SUPFAM" id="SSF46626">
    <property type="entry name" value="Cytochrome c"/>
    <property type="match status" value="1"/>
</dbReference>
<dbReference type="eggNOG" id="COG2010">
    <property type="taxonomic scope" value="Bacteria"/>
</dbReference>
<dbReference type="GO" id="GO:0020037">
    <property type="term" value="F:heme binding"/>
    <property type="evidence" value="ECO:0007669"/>
    <property type="project" value="InterPro"/>
</dbReference>
<dbReference type="STRING" id="330214.NIDE3879"/>
<evidence type="ECO:0000256" key="1">
    <source>
        <dbReference type="ARBA" id="ARBA00022617"/>
    </source>
</evidence>
<feature type="chain" id="PRO_5003120131" evidence="5">
    <location>
        <begin position="25"/>
        <end position="186"/>
    </location>
</feature>
<dbReference type="GO" id="GO:0046872">
    <property type="term" value="F:metal ion binding"/>
    <property type="evidence" value="ECO:0007669"/>
    <property type="project" value="UniProtKB-KW"/>
</dbReference>
<accession>D8PJH7</accession>
<keyword evidence="2 4" id="KW-0479">Metal-binding</keyword>
<dbReference type="PROSITE" id="PS51007">
    <property type="entry name" value="CYTC"/>
    <property type="match status" value="1"/>
</dbReference>
<dbReference type="AlphaFoldDB" id="D8PJH7"/>
<evidence type="ECO:0000256" key="3">
    <source>
        <dbReference type="ARBA" id="ARBA00023004"/>
    </source>
</evidence>
<dbReference type="Gene3D" id="1.10.760.10">
    <property type="entry name" value="Cytochrome c-like domain"/>
    <property type="match status" value="1"/>
</dbReference>
<sequence length="186" mass="19557">MQKLPSVTLAIVAAAVVTVGPASAQHMQPPRVPIEHLEEARALKSPLPDSPDVVEKGKALYHGKGTCANCHGPEGAGDGPVASQLNPSPRNFQHPGFWRHRTEGEIFWVIKNGSPGTSMVGFAGQLTDEEIWAVIQYERTFAEGHGHGRGMGPPGGMGHRGSREGMGGMGHRGGGSGGCEGEHCDR</sequence>
<evidence type="ECO:0000259" key="6">
    <source>
        <dbReference type="PROSITE" id="PS51007"/>
    </source>
</evidence>
<dbReference type="Proteomes" id="UP000001660">
    <property type="component" value="Chromosome"/>
</dbReference>
<keyword evidence="5" id="KW-0732">Signal</keyword>
<gene>
    <name evidence="7" type="ORF">NIDE3879</name>
</gene>
<dbReference type="InterPro" id="IPR036909">
    <property type="entry name" value="Cyt_c-like_dom_sf"/>
</dbReference>
<dbReference type="GO" id="GO:0009055">
    <property type="term" value="F:electron transfer activity"/>
    <property type="evidence" value="ECO:0007669"/>
    <property type="project" value="InterPro"/>
</dbReference>
<feature type="domain" description="Cytochrome c" evidence="6">
    <location>
        <begin position="52"/>
        <end position="142"/>
    </location>
</feature>
<dbReference type="KEGG" id="nde:NIDE3879"/>
<proteinExistence type="predicted"/>
<dbReference type="InterPro" id="IPR009056">
    <property type="entry name" value="Cyt_c-like_dom"/>
</dbReference>
<reference evidence="7 8" key="1">
    <citation type="journal article" date="2010" name="Proc. Natl. Acad. Sci. U.S.A.">
        <title>A Nitrospira metagenome illuminates the physiology and evolution of globally important nitrite-oxidizing bacteria.</title>
        <authorList>
            <person name="Lucker S."/>
            <person name="Wagner M."/>
            <person name="Maixner F."/>
            <person name="Pelletier E."/>
            <person name="Koch H."/>
            <person name="Vacherie B."/>
            <person name="Rattei T."/>
            <person name="Sinninghe Damste J."/>
            <person name="Spieck E."/>
            <person name="Le Paslier D."/>
            <person name="Daims H."/>
        </authorList>
    </citation>
    <scope>NUCLEOTIDE SEQUENCE [LARGE SCALE GENOMIC DNA]</scope>
</reference>
<evidence type="ECO:0000313" key="7">
    <source>
        <dbReference type="EMBL" id="CBK43551.1"/>
    </source>
</evidence>
<keyword evidence="8" id="KW-1185">Reference proteome</keyword>
<dbReference type="EMBL" id="FP929003">
    <property type="protein sequence ID" value="CBK43551.1"/>
    <property type="molecule type" value="Genomic_DNA"/>
</dbReference>
<evidence type="ECO:0000313" key="8">
    <source>
        <dbReference type="Proteomes" id="UP000001660"/>
    </source>
</evidence>
<dbReference type="Pfam" id="PF00034">
    <property type="entry name" value="Cytochrom_C"/>
    <property type="match status" value="1"/>
</dbReference>
<evidence type="ECO:0000256" key="5">
    <source>
        <dbReference type="SAM" id="SignalP"/>
    </source>
</evidence>
<organism evidence="7 8">
    <name type="scientific">Nitrospira defluvii</name>
    <dbReference type="NCBI Taxonomy" id="330214"/>
    <lineage>
        <taxon>Bacteria</taxon>
        <taxon>Pseudomonadati</taxon>
        <taxon>Nitrospirota</taxon>
        <taxon>Nitrospiria</taxon>
        <taxon>Nitrospirales</taxon>
        <taxon>Nitrospiraceae</taxon>
        <taxon>Nitrospira</taxon>
    </lineage>
</organism>
<dbReference type="OrthoDB" id="9797504at2"/>
<evidence type="ECO:0000256" key="2">
    <source>
        <dbReference type="ARBA" id="ARBA00022723"/>
    </source>
</evidence>
<keyword evidence="3 4" id="KW-0408">Iron</keyword>
<dbReference type="HOGENOM" id="CLU_101159_2_0_0"/>
<evidence type="ECO:0000256" key="4">
    <source>
        <dbReference type="PROSITE-ProRule" id="PRU00433"/>
    </source>
</evidence>
<protein>
    <submittedName>
        <fullName evidence="7">Putative Cytochrome c (Modular protein)</fullName>
    </submittedName>
</protein>
<feature type="signal peptide" evidence="5">
    <location>
        <begin position="1"/>
        <end position="24"/>
    </location>
</feature>
<keyword evidence="1 4" id="KW-0349">Heme</keyword>
<name>D8PJH7_9BACT</name>